<evidence type="ECO:0000256" key="2">
    <source>
        <dbReference type="ARBA" id="ARBA00018769"/>
    </source>
</evidence>
<dbReference type="SUPFAM" id="SSF55048">
    <property type="entry name" value="Probable ACP-binding domain of malonyl-CoA ACP transacylase"/>
    <property type="match status" value="1"/>
</dbReference>
<feature type="domain" description="Ketosynthase family 3 (KS3)" evidence="17">
    <location>
        <begin position="3"/>
        <end position="409"/>
    </location>
</feature>
<dbReference type="InterPro" id="IPR042104">
    <property type="entry name" value="PKS_dehydratase_sf"/>
</dbReference>
<dbReference type="PANTHER" id="PTHR43775">
    <property type="entry name" value="FATTY ACID SYNTHASE"/>
    <property type="match status" value="1"/>
</dbReference>
<evidence type="ECO:0000256" key="4">
    <source>
        <dbReference type="ARBA" id="ARBA00022516"/>
    </source>
</evidence>
<dbReference type="GO" id="GO:0016787">
    <property type="term" value="F:hydrolase activity"/>
    <property type="evidence" value="ECO:0007669"/>
    <property type="project" value="UniProtKB-KW"/>
</dbReference>
<dbReference type="Gene3D" id="3.30.70.3290">
    <property type="match status" value="1"/>
</dbReference>
<keyword evidence="9" id="KW-0521">NADP</keyword>
<dbReference type="Gene3D" id="3.40.47.10">
    <property type="match status" value="1"/>
</dbReference>
<comment type="catalytic activity">
    <reaction evidence="15">
        <text>acetyl-CoA + n malonyl-CoA + 2n NADPH + 2n H(+) = a long-chain fatty acid + (n+1) CoA + n CO2 + 2n NADP(+).</text>
        <dbReference type="EC" id="2.3.1.85"/>
    </reaction>
</comment>
<dbReference type="InterPro" id="IPR050091">
    <property type="entry name" value="PKS_NRPS_Biosynth_Enz"/>
</dbReference>
<evidence type="ECO:0000313" key="19">
    <source>
        <dbReference type="EMBL" id="KAF6203167.1"/>
    </source>
</evidence>
<evidence type="ECO:0000256" key="5">
    <source>
        <dbReference type="ARBA" id="ARBA00022553"/>
    </source>
</evidence>
<dbReference type="PROSITE" id="PS00606">
    <property type="entry name" value="KS3_1"/>
    <property type="match status" value="1"/>
</dbReference>
<dbReference type="InterPro" id="IPR020807">
    <property type="entry name" value="PKS_DH"/>
</dbReference>
<feature type="region of interest" description="C-terminal hotdog fold" evidence="16">
    <location>
        <begin position="975"/>
        <end position="1016"/>
    </location>
</feature>
<comment type="caution">
    <text evidence="19">The sequence shown here is derived from an EMBL/GenBank/DDBJ whole genome shotgun (WGS) entry which is preliminary data.</text>
</comment>
<evidence type="ECO:0000256" key="1">
    <source>
        <dbReference type="ARBA" id="ARBA00012873"/>
    </source>
</evidence>
<dbReference type="Pfam" id="PF21089">
    <property type="entry name" value="PKS_DH_N"/>
    <property type="match status" value="1"/>
</dbReference>
<dbReference type="InterPro" id="IPR014031">
    <property type="entry name" value="Ketoacyl_synth_C"/>
</dbReference>
<dbReference type="GO" id="GO:0004312">
    <property type="term" value="F:fatty acid synthase activity"/>
    <property type="evidence" value="ECO:0007669"/>
    <property type="project" value="UniProtKB-EC"/>
</dbReference>
<evidence type="ECO:0000256" key="12">
    <source>
        <dbReference type="ARBA" id="ARBA00023098"/>
    </source>
</evidence>
<evidence type="ECO:0000256" key="3">
    <source>
        <dbReference type="ARBA" id="ARBA00022450"/>
    </source>
</evidence>
<evidence type="ECO:0000256" key="9">
    <source>
        <dbReference type="ARBA" id="ARBA00022857"/>
    </source>
</evidence>
<dbReference type="InterPro" id="IPR020841">
    <property type="entry name" value="PKS_Beta-ketoAc_synthase_dom"/>
</dbReference>
<dbReference type="InterPro" id="IPR016039">
    <property type="entry name" value="Thiolase-like"/>
</dbReference>
<evidence type="ECO:0000313" key="20">
    <source>
        <dbReference type="Proteomes" id="UP000466442"/>
    </source>
</evidence>
<keyword evidence="7" id="KW-0378">Hydrolase</keyword>
<dbReference type="InterPro" id="IPR014030">
    <property type="entry name" value="Ketoacyl_synth_N"/>
</dbReference>
<gene>
    <name evidence="19" type="ORF">GE061_003584</name>
</gene>
<dbReference type="Pfam" id="PF00698">
    <property type="entry name" value="Acyl_transf_1"/>
    <property type="match status" value="1"/>
</dbReference>
<keyword evidence="4" id="KW-0444">Lipid biosynthesis</keyword>
<dbReference type="InterPro" id="IPR001227">
    <property type="entry name" value="Ac_transferase_dom_sf"/>
</dbReference>
<dbReference type="Gene3D" id="3.40.366.10">
    <property type="entry name" value="Malonyl-Coenzyme A Acyl Carrier Protein, domain 2"/>
    <property type="match status" value="1"/>
</dbReference>
<evidence type="ECO:0000256" key="6">
    <source>
        <dbReference type="ARBA" id="ARBA00022679"/>
    </source>
</evidence>
<dbReference type="PANTHER" id="PTHR43775:SF7">
    <property type="entry name" value="FATTY ACID SYNTHASE"/>
    <property type="match status" value="1"/>
</dbReference>
<evidence type="ECO:0000259" key="17">
    <source>
        <dbReference type="PROSITE" id="PS52004"/>
    </source>
</evidence>
<keyword evidence="8" id="KW-0276">Fatty acid metabolism</keyword>
<protein>
    <recommendedName>
        <fullName evidence="2">Fatty acid synthase</fullName>
        <ecNumber evidence="1">2.3.1.85</ecNumber>
    </recommendedName>
</protein>
<evidence type="ECO:0000256" key="7">
    <source>
        <dbReference type="ARBA" id="ARBA00022801"/>
    </source>
</evidence>
<evidence type="ECO:0000256" key="13">
    <source>
        <dbReference type="ARBA" id="ARBA00023160"/>
    </source>
</evidence>
<name>A0A6A4JQZ7_APOLU</name>
<keyword evidence="11" id="KW-0520">NAD</keyword>
<dbReference type="SMART" id="SM00827">
    <property type="entry name" value="PKS_AT"/>
    <property type="match status" value="1"/>
</dbReference>
<dbReference type="InterPro" id="IPR014043">
    <property type="entry name" value="Acyl_transferase_dom"/>
</dbReference>
<keyword evidence="14" id="KW-0511">Multifunctional enzyme</keyword>
<feature type="domain" description="PKS/mFAS DH" evidence="18">
    <location>
        <begin position="836"/>
        <end position="1016"/>
    </location>
</feature>
<dbReference type="Pfam" id="PF00109">
    <property type="entry name" value="ketoacyl-synt"/>
    <property type="match status" value="1"/>
</dbReference>
<evidence type="ECO:0000256" key="8">
    <source>
        <dbReference type="ARBA" id="ARBA00022832"/>
    </source>
</evidence>
<keyword evidence="12" id="KW-0443">Lipid metabolism</keyword>
<dbReference type="UniPathway" id="UPA00094"/>
<dbReference type="InterPro" id="IPR016036">
    <property type="entry name" value="Malonyl_transacylase_ACP-bd"/>
</dbReference>
<feature type="region of interest" description="N-terminal hotdog fold" evidence="16">
    <location>
        <begin position="836"/>
        <end position="960"/>
    </location>
</feature>
<dbReference type="GO" id="GO:0016491">
    <property type="term" value="F:oxidoreductase activity"/>
    <property type="evidence" value="ECO:0007669"/>
    <property type="project" value="UniProtKB-KW"/>
</dbReference>
<comment type="caution">
    <text evidence="16">Lacks conserved residue(s) required for the propagation of feature annotation.</text>
</comment>
<keyword evidence="10" id="KW-0560">Oxidoreductase</keyword>
<dbReference type="SUPFAM" id="SSF52151">
    <property type="entry name" value="FabD/lysophospholipase-like"/>
    <property type="match status" value="1"/>
</dbReference>
<proteinExistence type="predicted"/>
<evidence type="ECO:0000256" key="14">
    <source>
        <dbReference type="ARBA" id="ARBA00023268"/>
    </source>
</evidence>
<evidence type="ECO:0000256" key="11">
    <source>
        <dbReference type="ARBA" id="ARBA00023027"/>
    </source>
</evidence>
<dbReference type="SUPFAM" id="SSF53901">
    <property type="entry name" value="Thiolase-like"/>
    <property type="match status" value="1"/>
</dbReference>
<dbReference type="InterPro" id="IPR016035">
    <property type="entry name" value="Acyl_Trfase/lysoPLipase"/>
</dbReference>
<dbReference type="InterPro" id="IPR049552">
    <property type="entry name" value="PKS_DH_N"/>
</dbReference>
<dbReference type="SMART" id="SM00826">
    <property type="entry name" value="PKS_DH"/>
    <property type="match status" value="1"/>
</dbReference>
<dbReference type="GO" id="GO:0004315">
    <property type="term" value="F:3-oxoacyl-[acyl-carrier-protein] synthase activity"/>
    <property type="evidence" value="ECO:0007669"/>
    <property type="project" value="InterPro"/>
</dbReference>
<dbReference type="CDD" id="cd00833">
    <property type="entry name" value="PKS"/>
    <property type="match status" value="1"/>
</dbReference>
<evidence type="ECO:0000256" key="15">
    <source>
        <dbReference type="ARBA" id="ARBA00044883"/>
    </source>
</evidence>
<dbReference type="Gene3D" id="3.10.129.110">
    <property type="entry name" value="Polyketide synthase dehydratase"/>
    <property type="match status" value="1"/>
</dbReference>
<dbReference type="InterPro" id="IPR018201">
    <property type="entry name" value="Ketoacyl_synth_AS"/>
</dbReference>
<evidence type="ECO:0000259" key="18">
    <source>
        <dbReference type="PROSITE" id="PS52019"/>
    </source>
</evidence>
<keyword evidence="5" id="KW-0597">Phosphoprotein</keyword>
<organism evidence="19 20">
    <name type="scientific">Apolygus lucorum</name>
    <name type="common">Small green plant bug</name>
    <name type="synonym">Lygocoris lucorum</name>
    <dbReference type="NCBI Taxonomy" id="248454"/>
    <lineage>
        <taxon>Eukaryota</taxon>
        <taxon>Metazoa</taxon>
        <taxon>Ecdysozoa</taxon>
        <taxon>Arthropoda</taxon>
        <taxon>Hexapoda</taxon>
        <taxon>Insecta</taxon>
        <taxon>Pterygota</taxon>
        <taxon>Neoptera</taxon>
        <taxon>Paraneoptera</taxon>
        <taxon>Hemiptera</taxon>
        <taxon>Heteroptera</taxon>
        <taxon>Panheteroptera</taxon>
        <taxon>Cimicomorpha</taxon>
        <taxon>Miridae</taxon>
        <taxon>Mirini</taxon>
        <taxon>Apolygus</taxon>
    </lineage>
</organism>
<sequence length="1016" mass="109284">MAMSQIVISGFSGKFPECDNTDELREKLFAGEDLVTEDDRRWPPGLHGLPKRNGKLKDLSGFDAKFFGVHPKQASAMDPGLRILLENTFEAIVDAGYNPEELRGQKIGVYVGQTLGDALDNLSRDPETLVGYGMTGANRAMMANRISFTFDFRGPSYTVDTACSSSLFCMDQAVKALEEGHITAAVVGGVNILLNSSTSLYFHRLNMLSDDGICKAFDASGKGYVRSEATGMLFLQKYEDARRVYATIVKTGTNADGYKERGITYPSGESQKALIENVFRSIDVHPSQVTYVEAHGTGTQAGDPEEINSVESVFCSEERRSPLLVGSVKSNLGHSEASAGVCQIAKVLIAMEEGTIPQNLHFKQPNPTIQGLVNGNLQVVDKNTPWSGGYAAINSFGFGGANAHVVLKSHDKKKKLISKTKLPKLIICSGTTEDAVSSLLARANEFKEDDELSALLHATYKRNVPGHRCRGFSILGGSSGETVELTVKREVWFVFAGMGSQWIGMGRQLMVFQPFAMGIKKCADALKTVGVDLIDVIDNCVESSLNVLNSFICITSIQVALVDLLTALGVHPNGMIGHSVGELGCAYADGTFTAEQAVLSAHARGKSILDCDLPVGAMAAVSGLSWNEVKSKLPPDVFAACNNAADSVTISGEVSALESCVANFKSQGINVREVNSSGVGFHSKCIAPAGPALRKALMEIVPNPKPRSSKWISTCAPESSWGEPWMLSSSAEYHTQNLLSPVLFKEGMEKIPEGSLVIEIAPHALLSGLLRKSIKAAEVVPLTKKGLPDEVHFVLSNLGKIYNAGVALDLAVLYPKVEFPVGRGTPMIAPAVKWDHTVEWHVPYEKQGQGSSGFVKEVDLSKDEDSFISGHTIDGRVLYPATGYLTLVWKAFAKKLGKSYETVPVEIEDVHLHQATILSKEGAVKLAVTIMEGSGEFEVTQGNSMIVTGRIKQRSDQPDAGSIVARKSSSGADSKVQLSSDDIYKDLRLRGYEYSGGFLGVRSSDIDGNTTITTGL</sequence>
<accession>A0A6A4JQZ7</accession>
<reference evidence="19" key="1">
    <citation type="journal article" date="2021" name="Mol. Ecol. Resour.">
        <title>Apolygus lucorum genome provides insights into omnivorousness and mesophyll feeding.</title>
        <authorList>
            <person name="Liu Y."/>
            <person name="Liu H."/>
            <person name="Wang H."/>
            <person name="Huang T."/>
            <person name="Liu B."/>
            <person name="Yang B."/>
            <person name="Yin L."/>
            <person name="Li B."/>
            <person name="Zhang Y."/>
            <person name="Zhang S."/>
            <person name="Jiang F."/>
            <person name="Zhang X."/>
            <person name="Ren Y."/>
            <person name="Wang B."/>
            <person name="Wang S."/>
            <person name="Lu Y."/>
            <person name="Wu K."/>
            <person name="Fan W."/>
            <person name="Wang G."/>
        </authorList>
    </citation>
    <scope>NUCLEOTIDE SEQUENCE</scope>
    <source>
        <strain evidence="19">12Hb</strain>
    </source>
</reference>
<dbReference type="GO" id="GO:0006633">
    <property type="term" value="P:fatty acid biosynthetic process"/>
    <property type="evidence" value="ECO:0007669"/>
    <property type="project" value="UniProtKB-UniPathway"/>
</dbReference>
<keyword evidence="3" id="KW-0596">Phosphopantetheine</keyword>
<dbReference type="EC" id="2.3.1.85" evidence="1"/>
<dbReference type="InterPro" id="IPR032821">
    <property type="entry name" value="PKS_assoc"/>
</dbReference>
<dbReference type="PROSITE" id="PS52019">
    <property type="entry name" value="PKS_MFAS_DH"/>
    <property type="match status" value="1"/>
</dbReference>
<dbReference type="AlphaFoldDB" id="A0A6A4JQZ7"/>
<evidence type="ECO:0000256" key="10">
    <source>
        <dbReference type="ARBA" id="ARBA00023002"/>
    </source>
</evidence>
<keyword evidence="6" id="KW-0808">Transferase</keyword>
<dbReference type="Pfam" id="PF16197">
    <property type="entry name" value="KAsynt_C_assoc"/>
    <property type="match status" value="1"/>
</dbReference>
<dbReference type="EMBL" id="WIXP02000011">
    <property type="protein sequence ID" value="KAF6203167.1"/>
    <property type="molecule type" value="Genomic_DNA"/>
</dbReference>
<keyword evidence="20" id="KW-1185">Reference proteome</keyword>
<dbReference type="InterPro" id="IPR049900">
    <property type="entry name" value="PKS_mFAS_DH"/>
</dbReference>
<keyword evidence="13" id="KW-0275">Fatty acid biosynthesis</keyword>
<evidence type="ECO:0000256" key="16">
    <source>
        <dbReference type="PROSITE-ProRule" id="PRU01363"/>
    </source>
</evidence>
<dbReference type="SMART" id="SM00825">
    <property type="entry name" value="PKS_KS"/>
    <property type="match status" value="1"/>
</dbReference>
<dbReference type="PROSITE" id="PS52004">
    <property type="entry name" value="KS3_2"/>
    <property type="match status" value="1"/>
</dbReference>
<dbReference type="Pfam" id="PF02801">
    <property type="entry name" value="Ketoacyl-synt_C"/>
    <property type="match status" value="1"/>
</dbReference>
<dbReference type="Proteomes" id="UP000466442">
    <property type="component" value="Unassembled WGS sequence"/>
</dbReference>
<dbReference type="OrthoDB" id="329835at2759"/>